<sequence>MDSKRVRGLLGVEHAIIQAPMAGGITTSGLVSEVSNAGGLGMIAAGSLGPEDLRGLIQETRARTGRHFGVNLFIPRDFEVTDRDISRALGLLRPAYEAFDLGQKEITPPAPEDIREKFEAQLDVVIEEGVPIVSFIFGVPHDDQILRLKEAGIIMLATATTAEEAAAIEAAGMDAVILQGSEAGGHRGAFLRSSEDSLIGLMSLIPDAAARVDIPVIAAGGIMTGRNIAAAGILGAEGVQMGTAFLAVHESGAHRLHKSILTEFRDAPAVLTKLFTGRQARAVKNRFISEFSGVQEEMVDYPVQRSLTQPFQDASKESGVPDYAMLLSGQGKQSARDISAADLMERLAAEAEAFKFRI</sequence>
<evidence type="ECO:0000256" key="5">
    <source>
        <dbReference type="ARBA" id="ARBA00022575"/>
    </source>
</evidence>
<dbReference type="EMBL" id="FOTB01000004">
    <property type="protein sequence ID" value="SFK82158.1"/>
    <property type="molecule type" value="Genomic_DNA"/>
</dbReference>
<dbReference type="AlphaFoldDB" id="A0A0F7HJU6"/>
<dbReference type="OrthoDB" id="9778912at2"/>
<gene>
    <name evidence="13" type="ORF">AAT16_03375</name>
    <name evidence="14" type="ORF">SAMN05216235_1847</name>
</gene>
<dbReference type="Proteomes" id="UP000034029">
    <property type="component" value="Chromosome"/>
</dbReference>
<evidence type="ECO:0000256" key="1">
    <source>
        <dbReference type="ARBA" id="ARBA00001917"/>
    </source>
</evidence>
<dbReference type="GO" id="GO:0000166">
    <property type="term" value="F:nucleotide binding"/>
    <property type="evidence" value="ECO:0007669"/>
    <property type="project" value="UniProtKB-KW"/>
</dbReference>
<dbReference type="FunFam" id="3.20.20.70:FF:000154">
    <property type="entry name" value="Probable nitronate monooxygenase"/>
    <property type="match status" value="1"/>
</dbReference>
<keyword evidence="5" id="KW-0216">Detoxification</keyword>
<evidence type="ECO:0000313" key="13">
    <source>
        <dbReference type="EMBL" id="AKG73343.1"/>
    </source>
</evidence>
<dbReference type="PANTHER" id="PTHR42747:SF3">
    <property type="entry name" value="NITRONATE MONOOXYGENASE-RELATED"/>
    <property type="match status" value="1"/>
</dbReference>
<dbReference type="InterPro" id="IPR004136">
    <property type="entry name" value="NMO"/>
</dbReference>
<evidence type="ECO:0000256" key="9">
    <source>
        <dbReference type="ARBA" id="ARBA00023002"/>
    </source>
</evidence>
<comment type="function">
    <text evidence="2">Nitronate monooxygenase that uses molecular oxygen to catalyze the oxidative denitrification of alkyl nitronates. Acts on propionate 3-nitronate (P3N), the presumed physiological substrate. Probably functions in the detoxification of P3N, a metabolic poison produced by plants and fungi as a defense mechanism.</text>
</comment>
<evidence type="ECO:0000256" key="11">
    <source>
        <dbReference type="ARBA" id="ARBA00031155"/>
    </source>
</evidence>
<dbReference type="Pfam" id="PF03060">
    <property type="entry name" value="NMO"/>
    <property type="match status" value="1"/>
</dbReference>
<reference evidence="14 16" key="3">
    <citation type="submission" date="2016-10" db="EMBL/GenBank/DDBJ databases">
        <authorList>
            <person name="Varghese N."/>
            <person name="Submissions S."/>
        </authorList>
    </citation>
    <scope>NUCLEOTIDE SEQUENCE [LARGE SCALE GENOMIC DNA]</scope>
    <source>
        <strain evidence="14 16">CGMCC 1.6501</strain>
    </source>
</reference>
<keyword evidence="10" id="KW-0503">Monooxygenase</keyword>
<comment type="catalytic activity">
    <reaction evidence="12">
        <text>3 propionate 3-nitronate + 3 O2 + H2O = 3 3-oxopropanoate + 2 nitrate + nitrite + H2O2 + 3 H(+)</text>
        <dbReference type="Rhea" id="RHEA:57332"/>
        <dbReference type="ChEBI" id="CHEBI:15377"/>
        <dbReference type="ChEBI" id="CHEBI:15378"/>
        <dbReference type="ChEBI" id="CHEBI:15379"/>
        <dbReference type="ChEBI" id="CHEBI:16240"/>
        <dbReference type="ChEBI" id="CHEBI:16301"/>
        <dbReference type="ChEBI" id="CHEBI:17632"/>
        <dbReference type="ChEBI" id="CHEBI:33190"/>
        <dbReference type="ChEBI" id="CHEBI:136067"/>
    </reaction>
</comment>
<keyword evidence="6" id="KW-0285">Flavoprotein</keyword>
<evidence type="ECO:0000313" key="14">
    <source>
        <dbReference type="EMBL" id="SFK82158.1"/>
    </source>
</evidence>
<evidence type="ECO:0000256" key="6">
    <source>
        <dbReference type="ARBA" id="ARBA00022630"/>
    </source>
</evidence>
<keyword evidence="8" id="KW-0547">Nucleotide-binding</keyword>
<dbReference type="GO" id="GO:0018580">
    <property type="term" value="F:nitronate monooxygenase activity"/>
    <property type="evidence" value="ECO:0007669"/>
    <property type="project" value="InterPro"/>
</dbReference>
<keyword evidence="7" id="KW-0288">FMN</keyword>
<name>A0A0F7HJU6_9STAP</name>
<dbReference type="CDD" id="cd04730">
    <property type="entry name" value="NPD_like"/>
    <property type="match status" value="1"/>
</dbReference>
<dbReference type="RefSeq" id="WP_046789533.1">
    <property type="nucleotide sequence ID" value="NZ_CP011366.1"/>
</dbReference>
<evidence type="ECO:0000256" key="12">
    <source>
        <dbReference type="ARBA" id="ARBA00049401"/>
    </source>
</evidence>
<evidence type="ECO:0000256" key="3">
    <source>
        <dbReference type="ARBA" id="ARBA00009881"/>
    </source>
</evidence>
<protein>
    <recommendedName>
        <fullName evidence="4">Probable nitronate monooxygenase</fullName>
    </recommendedName>
    <alternativeName>
        <fullName evidence="11">Propionate 3-nitronate monooxygenase</fullName>
    </alternativeName>
</protein>
<dbReference type="PANTHER" id="PTHR42747">
    <property type="entry name" value="NITRONATE MONOOXYGENASE-RELATED"/>
    <property type="match status" value="1"/>
</dbReference>
<evidence type="ECO:0000313" key="16">
    <source>
        <dbReference type="Proteomes" id="UP000183090"/>
    </source>
</evidence>
<comment type="cofactor">
    <cofactor evidence="1">
        <name>FMN</name>
        <dbReference type="ChEBI" id="CHEBI:58210"/>
    </cofactor>
</comment>
<evidence type="ECO:0000256" key="4">
    <source>
        <dbReference type="ARBA" id="ARBA00013457"/>
    </source>
</evidence>
<keyword evidence="15" id="KW-1185">Reference proteome</keyword>
<evidence type="ECO:0000313" key="15">
    <source>
        <dbReference type="Proteomes" id="UP000034029"/>
    </source>
</evidence>
<evidence type="ECO:0000256" key="2">
    <source>
        <dbReference type="ARBA" id="ARBA00003535"/>
    </source>
</evidence>
<evidence type="ECO:0000256" key="8">
    <source>
        <dbReference type="ARBA" id="ARBA00022741"/>
    </source>
</evidence>
<evidence type="ECO:0000256" key="7">
    <source>
        <dbReference type="ARBA" id="ARBA00022643"/>
    </source>
</evidence>
<accession>A0A0F7HJU6</accession>
<proteinExistence type="inferred from homology"/>
<reference evidence="13 15" key="1">
    <citation type="journal article" date="2015" name="Int. J. Syst. Evol. Microbiol.">
        <title>Complete genome sequence of Salinicoccus halodurans H3B36, isolated from the Qaidam Basin in China.</title>
        <authorList>
            <person name="Jiang K."/>
            <person name="Xue Y."/>
            <person name="Ma Y."/>
        </authorList>
    </citation>
    <scope>NUCLEOTIDE SEQUENCE [LARGE SCALE GENOMIC DNA]</scope>
    <source>
        <strain evidence="13 15">H3B36</strain>
    </source>
</reference>
<organism evidence="14 16">
    <name type="scientific">Salinicoccus halodurans</name>
    <dbReference type="NCBI Taxonomy" id="407035"/>
    <lineage>
        <taxon>Bacteria</taxon>
        <taxon>Bacillati</taxon>
        <taxon>Bacillota</taxon>
        <taxon>Bacilli</taxon>
        <taxon>Bacillales</taxon>
        <taxon>Staphylococcaceae</taxon>
        <taxon>Salinicoccus</taxon>
    </lineage>
</organism>
<evidence type="ECO:0000256" key="10">
    <source>
        <dbReference type="ARBA" id="ARBA00023033"/>
    </source>
</evidence>
<dbReference type="InterPro" id="IPR013785">
    <property type="entry name" value="Aldolase_TIM"/>
</dbReference>
<dbReference type="Gene3D" id="3.20.20.70">
    <property type="entry name" value="Aldolase class I"/>
    <property type="match status" value="1"/>
</dbReference>
<dbReference type="GO" id="GO:0009636">
    <property type="term" value="P:response to toxic substance"/>
    <property type="evidence" value="ECO:0007669"/>
    <property type="project" value="UniProtKB-KW"/>
</dbReference>
<keyword evidence="9" id="KW-0560">Oxidoreductase</keyword>
<dbReference type="SUPFAM" id="SSF51412">
    <property type="entry name" value="Inosine monophosphate dehydrogenase (IMPDH)"/>
    <property type="match status" value="1"/>
</dbReference>
<dbReference type="EMBL" id="CP011366">
    <property type="protein sequence ID" value="AKG73343.1"/>
    <property type="molecule type" value="Genomic_DNA"/>
</dbReference>
<reference evidence="15" key="2">
    <citation type="submission" date="2015-04" db="EMBL/GenBank/DDBJ databases">
        <title>Complete genome sequence of Salinicoccus halodurans strain H3B36, isolated from the Qaidam basin of China.</title>
        <authorList>
            <person name="Ma Y."/>
            <person name="Jiang K."/>
            <person name="Xue Y."/>
        </authorList>
    </citation>
    <scope>NUCLEOTIDE SEQUENCE [LARGE SCALE GENOMIC DNA]</scope>
    <source>
        <strain evidence="15">H3B36</strain>
    </source>
</reference>
<dbReference type="KEGG" id="shv:AAT16_03375"/>
<dbReference type="Proteomes" id="UP000183090">
    <property type="component" value="Unassembled WGS sequence"/>
</dbReference>
<comment type="similarity">
    <text evidence="3">Belongs to the nitronate monooxygenase family. NMO class I subfamily.</text>
</comment>